<feature type="domain" description="TrwC relaxase" evidence="3">
    <location>
        <begin position="11"/>
        <end position="364"/>
    </location>
</feature>
<feature type="region of interest" description="Disordered" evidence="2">
    <location>
        <begin position="1416"/>
        <end position="1444"/>
    </location>
</feature>
<feature type="coiled-coil region" evidence="1">
    <location>
        <begin position="1233"/>
        <end position="1267"/>
    </location>
</feature>
<dbReference type="InterPro" id="IPR027417">
    <property type="entry name" value="P-loop_NTPase"/>
</dbReference>
<dbReference type="Proteomes" id="UP001165283">
    <property type="component" value="Unassembled WGS sequence"/>
</dbReference>
<evidence type="ECO:0000259" key="3">
    <source>
        <dbReference type="Pfam" id="PF08751"/>
    </source>
</evidence>
<comment type="caution">
    <text evidence="4">The sequence shown here is derived from an EMBL/GenBank/DDBJ whole genome shotgun (WGS) entry which is preliminary data.</text>
</comment>
<dbReference type="CDD" id="cd18809">
    <property type="entry name" value="SF1_C_RecD"/>
    <property type="match status" value="1"/>
</dbReference>
<reference evidence="4" key="1">
    <citation type="submission" date="2021-04" db="EMBL/GenBank/DDBJ databases">
        <title>Pseudonocardia sp. nov., isolated from sandy soil of mangrove forest.</title>
        <authorList>
            <person name="Zan Z."/>
            <person name="Huang R."/>
            <person name="Liu W."/>
        </authorList>
    </citation>
    <scope>NUCLEOTIDE SEQUENCE</scope>
    <source>
        <strain evidence="4">S2-4</strain>
    </source>
</reference>
<dbReference type="SUPFAM" id="SSF52540">
    <property type="entry name" value="P-loop containing nucleoside triphosphate hydrolases"/>
    <property type="match status" value="2"/>
</dbReference>
<dbReference type="NCBIfam" id="NF041492">
    <property type="entry name" value="MobF"/>
    <property type="match status" value="1"/>
</dbReference>
<evidence type="ECO:0000313" key="4">
    <source>
        <dbReference type="EMBL" id="MCO1658123.1"/>
    </source>
</evidence>
<sequence length="1444" mass="155704">MLRVSRGYSPEYLLREVATGRENYYTGAVTDGEPPGRWWGAGAEKLGLTGLVDAQDMRALYERYLDPRHEAFRDPARWDEVPTLGHTGRRYLSEDELYGQALEREPDASAERRAELRTEAGKAARHNVAFLDVTFSVQKSVTLLHTAFEAQEVAARNGGGHETAAAWGQFRQAVEDAIWAGNNAALGYLADNAGYARVGHHGGAAGRFVDAHDWVVASFFQHDSRDRDPQLHIHNPILNRVEGPDGKWRTLDSRAIHRFRPAAAAVAERTTEERLTHALGLLVATRPDGKSREVVGVDAEAMALISSRRRAVTAKADELIAAFEVRYGRAPNGLERDRLCQQATLITRKAKSHDGESREQLLDRVDAQLRGEVAGGLAGVAHQALAAREQAPAPHTWSPTAVIETALADVQERKAAWTRADLMRAVNTALPDCLGLPDGARVAELLDQLTDEGLRYAVPLDASRPGHESLPAEMRLANGESVYQAAGARLYVTPDHVHTERMLVAATTAGGAAALPPEVARRFVDQLAASGIELGLDQAAAVRGVLTSGARVESLVGPAGTGKSFVVGTLARAWTDPEFTGGANRRVFGLATSQIATDVLTGEGLTARNVARWLATQERLTAGPSSSPGPADEDRLWRLRAGDLVVVDESAMTDTAALAAIHRYVDAADAKLLLVGDHRQLAAVGAGGGMELLAASGARYELAEARRFAAPWEQQASLRLRAGDGTVLRDYHQHGRVLDSGTTDQAEQTATSAWLGDTLAGRHSVLLVDTNEQAARLSAQLRAELVRLGRVEERGVPLGLQGTYAGAGDLVQARRNGWHLAGQEGNRRGPINRETYRVLATREDGGLEVAPVVGGERMVLPGDYVSEHVALGYASTVHAAQGITVDTSHSVITPNTGPAALYVGMTRGRHANTAHVATTATVDDPSQGGERQALHRDPLSVLDSILDTADQAASRSALATATESAEEAESVRTPAELLADAAQLAATERTAGWLDELTGDGLLTGQQRARIAAEDGTASLTRVLRRVELAGRDARRVLARAIGERPLDGARNTTNVIYSRITDQGRFDPVGESWRDWTPRVDNAEWQRYLDGLAAAADSRAEELGRQAASEQPEWAVEALGPVPDGLGDRTEWERQAGIVAAYRELRGAEDGADALGPAPAPGQVEQYAAFRAAWRTLGRPEIDREEIELSDGQLRMRVRAAERETTWAPRYVANELAGTRQAAERHRQTSALRSAEAAAAADVAEAARLQQEATDAEALARVLDARAAELQDVDEARAHWLAHTAGTRAAAERAKAELSVRHADDTEPEPVVTAEEWLAAHREDLAVEDPHRRITDESEFADERPLAAADAVETGVPDIREVAEREPAPVNEDAVRVPSADETSSALDEARRALAELRAREVVDVEAERREQLADWQARDVEDSWSAADAEQAAPDLDQADVR</sequence>
<dbReference type="SUPFAM" id="SSF55464">
    <property type="entry name" value="Origin of replication-binding domain, RBD-like"/>
    <property type="match status" value="1"/>
</dbReference>
<keyword evidence="1" id="KW-0175">Coiled coil</keyword>
<evidence type="ECO:0000256" key="1">
    <source>
        <dbReference type="SAM" id="Coils"/>
    </source>
</evidence>
<name>A0ABT1A535_9PSEU</name>
<evidence type="ECO:0000256" key="2">
    <source>
        <dbReference type="SAM" id="MobiDB-lite"/>
    </source>
</evidence>
<dbReference type="InterPro" id="IPR014862">
    <property type="entry name" value="TrwC"/>
</dbReference>
<protein>
    <submittedName>
        <fullName evidence="4">Relaxase domain-containing protein</fullName>
    </submittedName>
</protein>
<gene>
    <name evidence="4" type="ORF">KDL28_23970</name>
</gene>
<dbReference type="Gene3D" id="3.40.50.300">
    <property type="entry name" value="P-loop containing nucleotide triphosphate hydrolases"/>
    <property type="match status" value="1"/>
</dbReference>
<keyword evidence="5" id="KW-1185">Reference proteome</keyword>
<dbReference type="Pfam" id="PF13604">
    <property type="entry name" value="AAA_30"/>
    <property type="match status" value="1"/>
</dbReference>
<evidence type="ECO:0000313" key="5">
    <source>
        <dbReference type="Proteomes" id="UP001165283"/>
    </source>
</evidence>
<dbReference type="EMBL" id="JAGSOV010000050">
    <property type="protein sequence ID" value="MCO1658123.1"/>
    <property type="molecule type" value="Genomic_DNA"/>
</dbReference>
<accession>A0ABT1A535</accession>
<dbReference type="RefSeq" id="WP_252441769.1">
    <property type="nucleotide sequence ID" value="NZ_JAGSOV010000050.1"/>
</dbReference>
<proteinExistence type="predicted"/>
<organism evidence="4 5">
    <name type="scientific">Pseudonocardia humida</name>
    <dbReference type="NCBI Taxonomy" id="2800819"/>
    <lineage>
        <taxon>Bacteria</taxon>
        <taxon>Bacillati</taxon>
        <taxon>Actinomycetota</taxon>
        <taxon>Actinomycetes</taxon>
        <taxon>Pseudonocardiales</taxon>
        <taxon>Pseudonocardiaceae</taxon>
        <taxon>Pseudonocardia</taxon>
    </lineage>
</organism>
<dbReference type="Pfam" id="PF08751">
    <property type="entry name" value="TrwC"/>
    <property type="match status" value="1"/>
</dbReference>